<protein>
    <submittedName>
        <fullName evidence="9">Sodium:alanine symporter family protein</fullName>
    </submittedName>
</protein>
<evidence type="ECO:0000256" key="1">
    <source>
        <dbReference type="ARBA" id="ARBA00004651"/>
    </source>
</evidence>
<keyword evidence="7 8" id="KW-0472">Membrane</keyword>
<feature type="transmembrane region" description="Helical" evidence="8">
    <location>
        <begin position="155"/>
        <end position="174"/>
    </location>
</feature>
<evidence type="ECO:0000256" key="2">
    <source>
        <dbReference type="ARBA" id="ARBA00009261"/>
    </source>
</evidence>
<keyword evidence="8" id="KW-0769">Symport</keyword>
<feature type="transmembrane region" description="Helical" evidence="8">
    <location>
        <begin position="88"/>
        <end position="108"/>
    </location>
</feature>
<evidence type="ECO:0000313" key="9">
    <source>
        <dbReference type="EMBL" id="HIQ79123.1"/>
    </source>
</evidence>
<feature type="transmembrane region" description="Helical" evidence="8">
    <location>
        <begin position="404"/>
        <end position="426"/>
    </location>
</feature>
<dbReference type="Proteomes" id="UP000824262">
    <property type="component" value="Unassembled WGS sequence"/>
</dbReference>
<name>A0A9D0ZET3_9FIRM</name>
<dbReference type="PANTHER" id="PTHR30330:SF3">
    <property type="entry name" value="TRANSCRIPTIONAL REGULATOR, LRP FAMILY"/>
    <property type="match status" value="1"/>
</dbReference>
<evidence type="ECO:0000256" key="3">
    <source>
        <dbReference type="ARBA" id="ARBA00022448"/>
    </source>
</evidence>
<proteinExistence type="inferred from homology"/>
<evidence type="ECO:0000256" key="7">
    <source>
        <dbReference type="ARBA" id="ARBA00023136"/>
    </source>
</evidence>
<feature type="transmembrane region" description="Helical" evidence="8">
    <location>
        <begin position="230"/>
        <end position="251"/>
    </location>
</feature>
<dbReference type="GO" id="GO:0005886">
    <property type="term" value="C:plasma membrane"/>
    <property type="evidence" value="ECO:0007669"/>
    <property type="project" value="UniProtKB-SubCell"/>
</dbReference>
<gene>
    <name evidence="9" type="ORF">IAB77_07680</name>
</gene>
<dbReference type="EMBL" id="DVGA01000079">
    <property type="protein sequence ID" value="HIQ79123.1"/>
    <property type="molecule type" value="Genomic_DNA"/>
</dbReference>
<evidence type="ECO:0000313" key="10">
    <source>
        <dbReference type="Proteomes" id="UP000824262"/>
    </source>
</evidence>
<comment type="caution">
    <text evidence="8">Lacks conserved residue(s) required for the propagation of feature annotation.</text>
</comment>
<dbReference type="PANTHER" id="PTHR30330">
    <property type="entry name" value="AGSS FAMILY TRANSPORTER, SODIUM-ALANINE"/>
    <property type="match status" value="1"/>
</dbReference>
<evidence type="ECO:0000256" key="8">
    <source>
        <dbReference type="RuleBase" id="RU363064"/>
    </source>
</evidence>
<keyword evidence="6 8" id="KW-1133">Transmembrane helix</keyword>
<keyword evidence="5 8" id="KW-0812">Transmembrane</keyword>
<evidence type="ECO:0000256" key="6">
    <source>
        <dbReference type="ARBA" id="ARBA00022989"/>
    </source>
</evidence>
<reference evidence="9" key="1">
    <citation type="submission" date="2020-10" db="EMBL/GenBank/DDBJ databases">
        <authorList>
            <person name="Gilroy R."/>
        </authorList>
    </citation>
    <scope>NUCLEOTIDE SEQUENCE</scope>
    <source>
        <strain evidence="9">ChiBcolR7-354</strain>
    </source>
</reference>
<keyword evidence="3 8" id="KW-0813">Transport</keyword>
<organism evidence="9 10">
    <name type="scientific">Candidatus Scatomorpha intestinavium</name>
    <dbReference type="NCBI Taxonomy" id="2840922"/>
    <lineage>
        <taxon>Bacteria</taxon>
        <taxon>Bacillati</taxon>
        <taxon>Bacillota</taxon>
        <taxon>Clostridia</taxon>
        <taxon>Eubacteriales</taxon>
        <taxon>Candidatus Scatomorpha</taxon>
    </lineage>
</organism>
<reference evidence="9" key="2">
    <citation type="journal article" date="2021" name="PeerJ">
        <title>Extensive microbial diversity within the chicken gut microbiome revealed by metagenomics and culture.</title>
        <authorList>
            <person name="Gilroy R."/>
            <person name="Ravi A."/>
            <person name="Getino M."/>
            <person name="Pursley I."/>
            <person name="Horton D.L."/>
            <person name="Alikhan N.F."/>
            <person name="Baker D."/>
            <person name="Gharbi K."/>
            <person name="Hall N."/>
            <person name="Watson M."/>
            <person name="Adriaenssens E.M."/>
            <person name="Foster-Nyarko E."/>
            <person name="Jarju S."/>
            <person name="Secka A."/>
            <person name="Antonio M."/>
            <person name="Oren A."/>
            <person name="Chaudhuri R.R."/>
            <person name="La Ragione R."/>
            <person name="Hildebrand F."/>
            <person name="Pallen M.J."/>
        </authorList>
    </citation>
    <scope>NUCLEOTIDE SEQUENCE</scope>
    <source>
        <strain evidence="9">ChiBcolR7-354</strain>
    </source>
</reference>
<dbReference type="InterPro" id="IPR001463">
    <property type="entry name" value="Na/Ala_symport"/>
</dbReference>
<dbReference type="GO" id="GO:0005283">
    <property type="term" value="F:amino acid:sodium symporter activity"/>
    <property type="evidence" value="ECO:0007669"/>
    <property type="project" value="InterPro"/>
</dbReference>
<dbReference type="AlphaFoldDB" id="A0A9D0ZET3"/>
<comment type="subcellular location">
    <subcellularLocation>
        <location evidence="1 8">Cell membrane</location>
        <topology evidence="1 8">Multi-pass membrane protein</topology>
    </subcellularLocation>
</comment>
<comment type="similarity">
    <text evidence="2 8">Belongs to the alanine or glycine:cation symporter (AGCS) (TC 2.A.25) family.</text>
</comment>
<accession>A0A9D0ZET3</accession>
<feature type="transmembrane region" description="Helical" evidence="8">
    <location>
        <begin position="370"/>
        <end position="392"/>
    </location>
</feature>
<comment type="caution">
    <text evidence="9">The sequence shown here is derived from an EMBL/GenBank/DDBJ whole genome shotgun (WGS) entry which is preliminary data.</text>
</comment>
<evidence type="ECO:0000256" key="4">
    <source>
        <dbReference type="ARBA" id="ARBA00022475"/>
    </source>
</evidence>
<feature type="transmembrane region" description="Helical" evidence="8">
    <location>
        <begin position="12"/>
        <end position="35"/>
    </location>
</feature>
<keyword evidence="4 8" id="KW-1003">Cell membrane</keyword>
<dbReference type="Gene3D" id="1.20.1740.10">
    <property type="entry name" value="Amino acid/polyamine transporter I"/>
    <property type="match status" value="1"/>
</dbReference>
<dbReference type="Pfam" id="PF01235">
    <property type="entry name" value="Na_Ala_symp"/>
    <property type="match status" value="1"/>
</dbReference>
<dbReference type="PRINTS" id="PR00175">
    <property type="entry name" value="NAALASMPORT"/>
</dbReference>
<evidence type="ECO:0000256" key="5">
    <source>
        <dbReference type="ARBA" id="ARBA00022692"/>
    </source>
</evidence>
<sequence length="465" mass="47926">MDELLSRIEYFVSRLGGAIWGAPMAVLLIGTGLYLSCRLGWVQIRHFGDAMRGTVGRLLSPGEGGGGDVTPFQAMSTALAGTMGTGNIAGVALAVSLGGPGAIFWLWVTAIPGMATKFAEVVLSVRYRERNAAGEWAGGPMYYIKNGLGRRWMPLARVFALAGALAALGMGNAVQVSELAGAVNSALEVFAPASGLGERQVSAIVGLAAALCSALVLIGGAKRLGAVAGMLVPAAGIAYILACLAVIVARIDALPHALWMIIRGAFEPESVAAGLSLRLCVDWGVRRGVFSNEAGLGSAPIAHATTSERQPVRQGFYGIFEVFADTMVVCTLTGMTLLVSGVGIDYGEAQSAPLCADALGSVLGERGGELVVAGGMCLFALSTLFSWGLYGSRCCEFLLGARSVRPYLAVFCAAAFFGAVAGSDIAWPAADALNGLMALPNLAALLALAPEAARETRAFFAREKG</sequence>
<dbReference type="NCBIfam" id="TIGR00835">
    <property type="entry name" value="agcS"/>
    <property type="match status" value="1"/>
</dbReference>
<feature type="transmembrane region" description="Helical" evidence="8">
    <location>
        <begin position="200"/>
        <end position="218"/>
    </location>
</feature>